<organism evidence="2">
    <name type="scientific">uncultured Aureispira sp</name>
    <dbReference type="NCBI Taxonomy" id="1331704"/>
    <lineage>
        <taxon>Bacteria</taxon>
        <taxon>Pseudomonadati</taxon>
        <taxon>Bacteroidota</taxon>
        <taxon>Saprospiria</taxon>
        <taxon>Saprospirales</taxon>
        <taxon>Saprospiraceae</taxon>
        <taxon>Aureispira</taxon>
        <taxon>environmental samples</taxon>
    </lineage>
</organism>
<proteinExistence type="predicted"/>
<sequence length="86" mass="8966">MKKLILSCAVAVTAAVCFSSCAKDSCYECEQTASSVETVISVCEETITTTTTSGGSTSEASVELGNTNKTTYRESLEAAGYTCVNK</sequence>
<feature type="signal peptide" evidence="1">
    <location>
        <begin position="1"/>
        <end position="22"/>
    </location>
</feature>
<protein>
    <recommendedName>
        <fullName evidence="3">Lipoprotein</fullName>
    </recommendedName>
</protein>
<keyword evidence="1" id="KW-0732">Signal</keyword>
<feature type="chain" id="PRO_5027641905" description="Lipoprotein" evidence="1">
    <location>
        <begin position="23"/>
        <end position="86"/>
    </location>
</feature>
<evidence type="ECO:0000256" key="1">
    <source>
        <dbReference type="SAM" id="SignalP"/>
    </source>
</evidence>
<gene>
    <name evidence="2" type="ORF">HELGO_WM40998</name>
</gene>
<dbReference type="AlphaFoldDB" id="A0A6S6SUH3"/>
<evidence type="ECO:0008006" key="3">
    <source>
        <dbReference type="Google" id="ProtNLM"/>
    </source>
</evidence>
<accession>A0A6S6SUH3</accession>
<evidence type="ECO:0000313" key="2">
    <source>
        <dbReference type="EMBL" id="CAA6814210.1"/>
    </source>
</evidence>
<dbReference type="EMBL" id="CACVAQ010000214">
    <property type="protein sequence ID" value="CAA6814210.1"/>
    <property type="molecule type" value="Genomic_DNA"/>
</dbReference>
<reference evidence="2" key="1">
    <citation type="submission" date="2020-01" db="EMBL/GenBank/DDBJ databases">
        <authorList>
            <person name="Meier V. D."/>
            <person name="Meier V D."/>
        </authorList>
    </citation>
    <scope>NUCLEOTIDE SEQUENCE</scope>
    <source>
        <strain evidence="2">HLG_WM_MAG_10</strain>
    </source>
</reference>
<name>A0A6S6SUH3_9BACT</name>